<evidence type="ECO:0000313" key="5">
    <source>
        <dbReference type="EMBL" id="USG62730.1"/>
    </source>
</evidence>
<keyword evidence="6" id="KW-1185">Reference proteome</keyword>
<dbReference type="InterPro" id="IPR047048">
    <property type="entry name" value="TlyA"/>
</dbReference>
<dbReference type="Proteomes" id="UP001056291">
    <property type="component" value="Chromosome"/>
</dbReference>
<dbReference type="InterPro" id="IPR036986">
    <property type="entry name" value="S4_RNA-bd_sf"/>
</dbReference>
<keyword evidence="5" id="KW-0560">Oxidoreductase</keyword>
<feature type="domain" description="RNA-binding S4" evidence="4">
    <location>
        <begin position="9"/>
        <end position="72"/>
    </location>
</feature>
<dbReference type="PIRSF" id="PIRSF005578">
    <property type="entry name" value="TlyA"/>
    <property type="match status" value="1"/>
</dbReference>
<reference evidence="5" key="1">
    <citation type="submission" date="2022-06" db="EMBL/GenBank/DDBJ databases">
        <title>Sneathiella actinostolidae sp. nov., isolated from a sea anemonein the Western Pacific Ocean.</title>
        <authorList>
            <person name="Wei M.J."/>
        </authorList>
    </citation>
    <scope>NUCLEOTIDE SEQUENCE</scope>
    <source>
        <strain evidence="5">PHK-P5</strain>
    </source>
</reference>
<sequence length="251" mass="27118">MPDFSAPTQRLDLELVRRKMVKSRARAQDHIKNGHVFVDDVPTTKMTRKVSQDIPITINAPEMDWVGRGALKLLAALEYFEINPAGSIAADIGASTGGFCQVLLQHDAQKIYAVDVGHGQLDPLIANDKRVINLEKTNARILSSALIADPLDLVVSDVSFISLKLALPPALKLCRNGAHLLALVKPQFEVGKGNVGKGGIVRDPELVRSVPLEMTNWINSLAGWQALGTVESPIEGSDGNTEFLLGAKYAP</sequence>
<evidence type="ECO:0000313" key="6">
    <source>
        <dbReference type="Proteomes" id="UP001056291"/>
    </source>
</evidence>
<evidence type="ECO:0000256" key="3">
    <source>
        <dbReference type="PROSITE-ProRule" id="PRU00182"/>
    </source>
</evidence>
<dbReference type="InterPro" id="IPR029063">
    <property type="entry name" value="SAM-dependent_MTases_sf"/>
</dbReference>
<dbReference type="SUPFAM" id="SSF53335">
    <property type="entry name" value="S-adenosyl-L-methionine-dependent methyltransferases"/>
    <property type="match status" value="1"/>
</dbReference>
<dbReference type="InterPro" id="IPR002942">
    <property type="entry name" value="S4_RNA-bd"/>
</dbReference>
<dbReference type="CDD" id="cd02440">
    <property type="entry name" value="AdoMet_MTases"/>
    <property type="match status" value="1"/>
</dbReference>
<evidence type="ECO:0000256" key="2">
    <source>
        <dbReference type="ARBA" id="ARBA00029460"/>
    </source>
</evidence>
<dbReference type="PROSITE" id="PS50889">
    <property type="entry name" value="S4"/>
    <property type="match status" value="1"/>
</dbReference>
<keyword evidence="5" id="KW-0808">Transferase</keyword>
<dbReference type="CDD" id="cd00165">
    <property type="entry name" value="S4"/>
    <property type="match status" value="1"/>
</dbReference>
<dbReference type="InterPro" id="IPR002877">
    <property type="entry name" value="RNA_MeTrfase_FtsJ_dom"/>
</dbReference>
<proteinExistence type="inferred from homology"/>
<dbReference type="GO" id="GO:0008168">
    <property type="term" value="F:methyltransferase activity"/>
    <property type="evidence" value="ECO:0007669"/>
    <property type="project" value="UniProtKB-KW"/>
</dbReference>
<dbReference type="PANTHER" id="PTHR32319">
    <property type="entry name" value="BACTERIAL HEMOLYSIN-LIKE PROTEIN"/>
    <property type="match status" value="1"/>
</dbReference>
<dbReference type="GO" id="GO:0016491">
    <property type="term" value="F:oxidoreductase activity"/>
    <property type="evidence" value="ECO:0007669"/>
    <property type="project" value="UniProtKB-KW"/>
</dbReference>
<keyword evidence="5" id="KW-0489">Methyltransferase</keyword>
<dbReference type="GO" id="GO:0032259">
    <property type="term" value="P:methylation"/>
    <property type="evidence" value="ECO:0007669"/>
    <property type="project" value="UniProtKB-KW"/>
</dbReference>
<accession>A0ABY4W6D6</accession>
<keyword evidence="1 3" id="KW-0694">RNA-binding</keyword>
<name>A0ABY4W6D6_9PROT</name>
<dbReference type="PANTHER" id="PTHR32319:SF0">
    <property type="entry name" value="BACTERIAL HEMOLYSIN-LIKE PROTEIN"/>
    <property type="match status" value="1"/>
</dbReference>
<dbReference type="Gene3D" id="3.40.50.150">
    <property type="entry name" value="Vaccinia Virus protein VP39"/>
    <property type="match status" value="1"/>
</dbReference>
<evidence type="ECO:0000256" key="1">
    <source>
        <dbReference type="ARBA" id="ARBA00022884"/>
    </source>
</evidence>
<protein>
    <submittedName>
        <fullName evidence="5">TlyA family RNA methyltransferase</fullName>
    </submittedName>
</protein>
<dbReference type="SMART" id="SM00363">
    <property type="entry name" value="S4"/>
    <property type="match status" value="1"/>
</dbReference>
<dbReference type="RefSeq" id="WP_251936788.1">
    <property type="nucleotide sequence ID" value="NZ_CP098747.1"/>
</dbReference>
<dbReference type="Pfam" id="PF01728">
    <property type="entry name" value="FtsJ"/>
    <property type="match status" value="1"/>
</dbReference>
<dbReference type="EMBL" id="CP098747">
    <property type="protein sequence ID" value="USG62730.1"/>
    <property type="molecule type" value="Genomic_DNA"/>
</dbReference>
<organism evidence="5 6">
    <name type="scientific">Sneathiella marina</name>
    <dbReference type="NCBI Taxonomy" id="2950108"/>
    <lineage>
        <taxon>Bacteria</taxon>
        <taxon>Pseudomonadati</taxon>
        <taxon>Pseudomonadota</taxon>
        <taxon>Alphaproteobacteria</taxon>
        <taxon>Sneathiellales</taxon>
        <taxon>Sneathiellaceae</taxon>
        <taxon>Sneathiella</taxon>
    </lineage>
</organism>
<dbReference type="Pfam" id="PF01479">
    <property type="entry name" value="S4"/>
    <property type="match status" value="1"/>
</dbReference>
<dbReference type="InterPro" id="IPR004538">
    <property type="entry name" value="Hemolysin_A/TlyA"/>
</dbReference>
<comment type="similarity">
    <text evidence="2">Belongs to the TlyA family.</text>
</comment>
<gene>
    <name evidence="5" type="ORF">NBZ79_07035</name>
</gene>
<evidence type="ECO:0000259" key="4">
    <source>
        <dbReference type="SMART" id="SM00363"/>
    </source>
</evidence>
<dbReference type="Gene3D" id="3.10.290.10">
    <property type="entry name" value="RNA-binding S4 domain"/>
    <property type="match status" value="1"/>
</dbReference>